<accession>A0ABU0EUM4</accession>
<feature type="transmembrane region" description="Helical" evidence="2">
    <location>
        <begin position="29"/>
        <end position="47"/>
    </location>
</feature>
<evidence type="ECO:0000313" key="4">
    <source>
        <dbReference type="Proteomes" id="UP001229651"/>
    </source>
</evidence>
<feature type="compositionally biased region" description="Low complexity" evidence="1">
    <location>
        <begin position="144"/>
        <end position="167"/>
    </location>
</feature>
<proteinExistence type="predicted"/>
<feature type="compositionally biased region" description="Gly residues" evidence="1">
    <location>
        <begin position="68"/>
        <end position="77"/>
    </location>
</feature>
<feature type="compositionally biased region" description="Low complexity" evidence="1">
    <location>
        <begin position="117"/>
        <end position="126"/>
    </location>
</feature>
<gene>
    <name evidence="3" type="ORF">FB470_003000</name>
</gene>
<evidence type="ECO:0000256" key="1">
    <source>
        <dbReference type="SAM" id="MobiDB-lite"/>
    </source>
</evidence>
<comment type="caution">
    <text evidence="3">The sequence shown here is derived from an EMBL/GenBank/DDBJ whole genome shotgun (WGS) entry which is preliminary data.</text>
</comment>
<reference evidence="3 4" key="1">
    <citation type="submission" date="2023-07" db="EMBL/GenBank/DDBJ databases">
        <title>Sequencing the genomes of 1000 actinobacteria strains.</title>
        <authorList>
            <person name="Klenk H.-P."/>
        </authorList>
    </citation>
    <scope>NUCLEOTIDE SEQUENCE [LARGE SCALE GENOMIC DNA]</scope>
    <source>
        <strain evidence="3 4">DSM 45805</strain>
    </source>
</reference>
<dbReference type="Proteomes" id="UP001229651">
    <property type="component" value="Unassembled WGS sequence"/>
</dbReference>
<dbReference type="EMBL" id="JAUSUT010000001">
    <property type="protein sequence ID" value="MDQ0379006.1"/>
    <property type="molecule type" value="Genomic_DNA"/>
</dbReference>
<keyword evidence="4" id="KW-1185">Reference proteome</keyword>
<evidence type="ECO:0000256" key="2">
    <source>
        <dbReference type="SAM" id="Phobius"/>
    </source>
</evidence>
<protein>
    <submittedName>
        <fullName evidence="3">Uncharacterized protein</fullName>
    </submittedName>
</protein>
<keyword evidence="2" id="KW-0472">Membrane</keyword>
<evidence type="ECO:0000313" key="3">
    <source>
        <dbReference type="EMBL" id="MDQ0379006.1"/>
    </source>
</evidence>
<sequence>MNDEVSVAELLEREGWTEQERKPRSRMQVVAVMMAVILGCGLAAILVKVGADTQPDDQAAIFSLPHGPTGGLAGGGLPEQNSSERTNSSTHVVVTNESAGAEDGDDGIPWQTKSRTHTSTATVTVTDSGDPPTSGTETGTPADPGQTGTTPSGGRTTNPTTTTPTRPAPTCVLWIICRP</sequence>
<keyword evidence="2" id="KW-0812">Transmembrane</keyword>
<keyword evidence="2" id="KW-1133">Transmembrane helix</keyword>
<feature type="compositionally biased region" description="Polar residues" evidence="1">
    <location>
        <begin position="79"/>
        <end position="98"/>
    </location>
</feature>
<name>A0ABU0EUM4_9PSEU</name>
<organism evidence="3 4">
    <name type="scientific">Amycolatopsis thermophila</name>
    <dbReference type="NCBI Taxonomy" id="206084"/>
    <lineage>
        <taxon>Bacteria</taxon>
        <taxon>Bacillati</taxon>
        <taxon>Actinomycetota</taxon>
        <taxon>Actinomycetes</taxon>
        <taxon>Pseudonocardiales</taxon>
        <taxon>Pseudonocardiaceae</taxon>
        <taxon>Amycolatopsis</taxon>
    </lineage>
</organism>
<feature type="region of interest" description="Disordered" evidence="1">
    <location>
        <begin position="60"/>
        <end position="167"/>
    </location>
</feature>
<dbReference type="RefSeq" id="WP_306992115.1">
    <property type="nucleotide sequence ID" value="NZ_JAUSUT010000001.1"/>
</dbReference>